<evidence type="ECO:0000259" key="6">
    <source>
        <dbReference type="PROSITE" id="PS50262"/>
    </source>
</evidence>
<feature type="transmembrane region" description="Helical" evidence="5">
    <location>
        <begin position="129"/>
        <end position="154"/>
    </location>
</feature>
<accession>A0A0N5A7R9</accession>
<feature type="transmembrane region" description="Helical" evidence="5">
    <location>
        <begin position="166"/>
        <end position="185"/>
    </location>
</feature>
<evidence type="ECO:0000256" key="3">
    <source>
        <dbReference type="ARBA" id="ARBA00022989"/>
    </source>
</evidence>
<evidence type="ECO:0000256" key="4">
    <source>
        <dbReference type="ARBA" id="ARBA00023136"/>
    </source>
</evidence>
<proteinExistence type="predicted"/>
<feature type="transmembrane region" description="Helical" evidence="5">
    <location>
        <begin position="49"/>
        <end position="72"/>
    </location>
</feature>
<dbReference type="GO" id="GO:0016020">
    <property type="term" value="C:membrane"/>
    <property type="evidence" value="ECO:0007669"/>
    <property type="project" value="UniProtKB-SubCell"/>
</dbReference>
<evidence type="ECO:0000313" key="8">
    <source>
        <dbReference type="WBParaSite" id="SMUV_0000007901-mRNA-1"/>
    </source>
</evidence>
<dbReference type="CDD" id="cd14978">
    <property type="entry name" value="7tmA_FMRFamide_R-like"/>
    <property type="match status" value="1"/>
</dbReference>
<dbReference type="InterPro" id="IPR053093">
    <property type="entry name" value="GPCR-like"/>
</dbReference>
<name>A0A0N5A7R9_9BILA</name>
<evidence type="ECO:0000256" key="2">
    <source>
        <dbReference type="ARBA" id="ARBA00022692"/>
    </source>
</evidence>
<keyword evidence="3 5" id="KW-1133">Transmembrane helix</keyword>
<keyword evidence="2 5" id="KW-0812">Transmembrane</keyword>
<dbReference type="InterPro" id="IPR017452">
    <property type="entry name" value="GPCR_Rhodpsn_7TM"/>
</dbReference>
<comment type="subcellular location">
    <subcellularLocation>
        <location evidence="1">Membrane</location>
    </subcellularLocation>
</comment>
<dbReference type="PROSITE" id="PS50262">
    <property type="entry name" value="G_PROTEIN_RECEP_F1_2"/>
    <property type="match status" value="1"/>
</dbReference>
<keyword evidence="4 5" id="KW-0472">Membrane</keyword>
<dbReference type="PANTHER" id="PTHR47760:SF1">
    <property type="entry name" value="G-PROTEIN COUPLED RECEPTORS FAMILY 1 PROFILE DOMAIN-CONTAINING PROTEIN"/>
    <property type="match status" value="1"/>
</dbReference>
<dbReference type="InterPro" id="IPR000276">
    <property type="entry name" value="GPCR_Rhodpsn"/>
</dbReference>
<dbReference type="GO" id="GO:0004930">
    <property type="term" value="F:G protein-coupled receptor activity"/>
    <property type="evidence" value="ECO:0007669"/>
    <property type="project" value="InterPro"/>
</dbReference>
<dbReference type="AlphaFoldDB" id="A0A0N5A7R9"/>
<feature type="transmembrane region" description="Helical" evidence="5">
    <location>
        <begin position="84"/>
        <end position="109"/>
    </location>
</feature>
<evidence type="ECO:0000256" key="5">
    <source>
        <dbReference type="SAM" id="Phobius"/>
    </source>
</evidence>
<keyword evidence="7" id="KW-1185">Reference proteome</keyword>
<evidence type="ECO:0000256" key="1">
    <source>
        <dbReference type="ARBA" id="ARBA00004370"/>
    </source>
</evidence>
<reference evidence="8" key="1">
    <citation type="submission" date="2017-02" db="UniProtKB">
        <authorList>
            <consortium name="WormBaseParasite"/>
        </authorList>
    </citation>
    <scope>IDENTIFICATION</scope>
</reference>
<organism evidence="7 8">
    <name type="scientific">Syphacia muris</name>
    <dbReference type="NCBI Taxonomy" id="451379"/>
    <lineage>
        <taxon>Eukaryota</taxon>
        <taxon>Metazoa</taxon>
        <taxon>Ecdysozoa</taxon>
        <taxon>Nematoda</taxon>
        <taxon>Chromadorea</taxon>
        <taxon>Rhabditida</taxon>
        <taxon>Spirurina</taxon>
        <taxon>Oxyuridomorpha</taxon>
        <taxon>Oxyuroidea</taxon>
        <taxon>Oxyuridae</taxon>
        <taxon>Syphacia</taxon>
    </lineage>
</organism>
<protein>
    <submittedName>
        <fullName evidence="8">G_PROTEIN_RECEP_F1_2 domain-containing protein</fullName>
    </submittedName>
</protein>
<sequence length="378" mass="43108">MRHTLCELMTSGQQLTIDGTSTLTDPSTHLLSYNGTMRLERVSLVNQIVYAYIAPVVITSGIIGDVLTIATLSHPMFKRSSIVYVYLTLLAITDLMMHCSIIPMVLNFLNYRLCSYSSAIYYAHVGFPLVNALMGSSVWIVVFLTMSQYVAVCYPLYGDFLRSRRLCFSLFAAAYIINFCIYAPWAAKKTIFQLPKGLLECEYLVCETPIETWFKVYEWIRETISRILPFLLVAFFNVRILIAYRTRKKNLQNSLANNKSALSTQSILFHPENTLQEERRLFVLLFSIIIIFCVCTIPAAPLTIFVSDKHSGNLSFQIFRAIVNVIELTKFALNFYFYCLINPGIRSIFWQTVRCKQLTVPPLLKGNASVTWSVPNCL</sequence>
<feature type="transmembrane region" description="Helical" evidence="5">
    <location>
        <begin position="318"/>
        <end position="341"/>
    </location>
</feature>
<dbReference type="WBParaSite" id="SMUV_0000007901-mRNA-1">
    <property type="protein sequence ID" value="SMUV_0000007901-mRNA-1"/>
    <property type="gene ID" value="SMUV_0000007901"/>
</dbReference>
<dbReference type="PRINTS" id="PR00237">
    <property type="entry name" value="GPCRRHODOPSN"/>
</dbReference>
<feature type="domain" description="G-protein coupled receptors family 1 profile" evidence="6">
    <location>
        <begin position="64"/>
        <end position="338"/>
    </location>
</feature>
<feature type="transmembrane region" description="Helical" evidence="5">
    <location>
        <begin position="223"/>
        <end position="242"/>
    </location>
</feature>
<feature type="transmembrane region" description="Helical" evidence="5">
    <location>
        <begin position="281"/>
        <end position="306"/>
    </location>
</feature>
<evidence type="ECO:0000313" key="7">
    <source>
        <dbReference type="Proteomes" id="UP000046393"/>
    </source>
</evidence>
<dbReference type="Pfam" id="PF00001">
    <property type="entry name" value="7tm_1"/>
    <property type="match status" value="1"/>
</dbReference>
<dbReference type="STRING" id="451379.A0A0N5A7R9"/>
<dbReference type="SUPFAM" id="SSF81321">
    <property type="entry name" value="Family A G protein-coupled receptor-like"/>
    <property type="match status" value="1"/>
</dbReference>
<dbReference type="Gene3D" id="1.20.1070.10">
    <property type="entry name" value="Rhodopsin 7-helix transmembrane proteins"/>
    <property type="match status" value="1"/>
</dbReference>
<dbReference type="Proteomes" id="UP000046393">
    <property type="component" value="Unplaced"/>
</dbReference>
<dbReference type="PANTHER" id="PTHR47760">
    <property type="entry name" value="G-PROTEIN COUPLED RECEPTOR B0563.6-LIKE PROTEIN-RELATED"/>
    <property type="match status" value="1"/>
</dbReference>